<evidence type="ECO:0000256" key="11">
    <source>
        <dbReference type="HAMAP-Rule" id="MF_01479"/>
    </source>
</evidence>
<gene>
    <name evidence="11" type="primary">whiB</name>
    <name evidence="14" type="ORF">GCM10010387_16350</name>
</gene>
<dbReference type="Pfam" id="PF02467">
    <property type="entry name" value="Whib"/>
    <property type="match status" value="1"/>
</dbReference>
<keyword evidence="9 11" id="KW-1015">Disulfide bond</keyword>
<protein>
    <recommendedName>
        <fullName evidence="11">Transcriptional regulator WhiB</fullName>
    </recommendedName>
</protein>
<dbReference type="GO" id="GO:0045892">
    <property type="term" value="P:negative regulation of DNA-templated transcription"/>
    <property type="evidence" value="ECO:0007669"/>
    <property type="project" value="TreeGrafter"/>
</dbReference>
<dbReference type="GO" id="GO:0045454">
    <property type="term" value="P:cell redox homeostasis"/>
    <property type="evidence" value="ECO:0007669"/>
    <property type="project" value="TreeGrafter"/>
</dbReference>
<dbReference type="HAMAP" id="MF_01479">
    <property type="entry name" value="WhiB"/>
    <property type="match status" value="1"/>
</dbReference>
<dbReference type="GO" id="GO:0005737">
    <property type="term" value="C:cytoplasm"/>
    <property type="evidence" value="ECO:0007669"/>
    <property type="project" value="UniProtKB-SubCell"/>
</dbReference>
<feature type="domain" description="4Fe-4S Wbl-type" evidence="13">
    <location>
        <begin position="24"/>
        <end position="87"/>
    </location>
</feature>
<evidence type="ECO:0000256" key="10">
    <source>
        <dbReference type="ARBA" id="ARBA00023163"/>
    </source>
</evidence>
<keyword evidence="7 11" id="KW-0805">Transcription regulation</keyword>
<feature type="binding site" evidence="11">
    <location>
        <position position="57"/>
    </location>
    <ligand>
        <name>[4Fe-4S] cluster</name>
        <dbReference type="ChEBI" id="CHEBI:49883"/>
    </ligand>
</feature>
<dbReference type="RefSeq" id="WP_190122251.1">
    <property type="nucleotide sequence ID" value="NZ_BMWG01000003.1"/>
</dbReference>
<dbReference type="PROSITE" id="PS51674">
    <property type="entry name" value="4FE4S_WBL"/>
    <property type="match status" value="1"/>
</dbReference>
<keyword evidence="11" id="KW-0963">Cytoplasm</keyword>
<dbReference type="GO" id="GO:0046872">
    <property type="term" value="F:metal ion binding"/>
    <property type="evidence" value="ECO:0007669"/>
    <property type="project" value="UniProtKB-KW"/>
</dbReference>
<sequence length="117" mass="12977">MPRIPRPADRITLPRRAHWSDGAACSGQEPEIFFPVGTGGVPAQLETEYAKGFCGVCPVRPQCLSHALTRREDYGVWGGLDEYERAELLRAARRTAEQQRRQAKAKAKREAEADAVA</sequence>
<proteinExistence type="inferred from homology"/>
<evidence type="ECO:0000256" key="9">
    <source>
        <dbReference type="ARBA" id="ARBA00023157"/>
    </source>
</evidence>
<dbReference type="InterPro" id="IPR003482">
    <property type="entry name" value="Whib"/>
</dbReference>
<dbReference type="GO" id="GO:0047134">
    <property type="term" value="F:protein-disulfide reductase [NAD(P)H] activity"/>
    <property type="evidence" value="ECO:0007669"/>
    <property type="project" value="TreeGrafter"/>
</dbReference>
<feature type="binding site" evidence="11">
    <location>
        <position position="54"/>
    </location>
    <ligand>
        <name>[4Fe-4S] cluster</name>
        <dbReference type="ChEBI" id="CHEBI:49883"/>
    </ligand>
</feature>
<comment type="function">
    <text evidence="11">Acts as a transcriptional regulator. Probably redox-responsive. The apo- but not holo-form probably binds DNA.</text>
</comment>
<comment type="cofactor">
    <cofactor evidence="11">
        <name>[4Fe-4S] cluster</name>
        <dbReference type="ChEBI" id="CHEBI:49883"/>
    </cofactor>
    <text evidence="11">Binds 1 [4Fe-4S] cluster per subunit. Following nitrosylation of the [4Fe-4S] cluster binds 1 [4Fe-8(NO)] cluster per subunit.</text>
</comment>
<name>A0A918PW22_9ACTN</name>
<evidence type="ECO:0000256" key="4">
    <source>
        <dbReference type="ARBA" id="ARBA00022723"/>
    </source>
</evidence>
<dbReference type="AlphaFoldDB" id="A0A918PW22"/>
<dbReference type="GO" id="GO:0003677">
    <property type="term" value="F:DNA binding"/>
    <property type="evidence" value="ECO:0007669"/>
    <property type="project" value="UniProtKB-UniRule"/>
</dbReference>
<evidence type="ECO:0000256" key="6">
    <source>
        <dbReference type="ARBA" id="ARBA00023014"/>
    </source>
</evidence>
<evidence type="ECO:0000256" key="3">
    <source>
        <dbReference type="ARBA" id="ARBA00022485"/>
    </source>
</evidence>
<keyword evidence="15" id="KW-1185">Reference proteome</keyword>
<reference evidence="14" key="1">
    <citation type="journal article" date="2014" name="Int. J. Syst. Evol. Microbiol.">
        <title>Complete genome sequence of Corynebacterium casei LMG S-19264T (=DSM 44701T), isolated from a smear-ripened cheese.</title>
        <authorList>
            <consortium name="US DOE Joint Genome Institute (JGI-PGF)"/>
            <person name="Walter F."/>
            <person name="Albersmeier A."/>
            <person name="Kalinowski J."/>
            <person name="Ruckert C."/>
        </authorList>
    </citation>
    <scope>NUCLEOTIDE SEQUENCE</scope>
    <source>
        <strain evidence="14">JCM 4988</strain>
    </source>
</reference>
<comment type="PTM">
    <text evidence="11">The Fe-S cluster can be nitrosylated by nitric oxide (NO).</text>
</comment>
<evidence type="ECO:0000259" key="13">
    <source>
        <dbReference type="PROSITE" id="PS51674"/>
    </source>
</evidence>
<comment type="similarity">
    <text evidence="2 11">Belongs to the WhiB family.</text>
</comment>
<dbReference type="GO" id="GO:0035731">
    <property type="term" value="F:dinitrosyl-iron complex binding"/>
    <property type="evidence" value="ECO:0007669"/>
    <property type="project" value="UniProtKB-UniRule"/>
</dbReference>
<comment type="caution">
    <text evidence="14">The sequence shown here is derived from an EMBL/GenBank/DDBJ whole genome shotgun (WGS) entry which is preliminary data.</text>
</comment>
<feature type="binding site" evidence="11">
    <location>
        <position position="25"/>
    </location>
    <ligand>
        <name>[4Fe-4S] cluster</name>
        <dbReference type="ChEBI" id="CHEBI:49883"/>
    </ligand>
</feature>
<keyword evidence="10 11" id="KW-0804">Transcription</keyword>
<evidence type="ECO:0000313" key="15">
    <source>
        <dbReference type="Proteomes" id="UP000630936"/>
    </source>
</evidence>
<dbReference type="Proteomes" id="UP000630936">
    <property type="component" value="Unassembled WGS sequence"/>
</dbReference>
<keyword evidence="4 11" id="KW-0479">Metal-binding</keyword>
<organism evidence="14 15">
    <name type="scientific">Streptomyces inusitatus</name>
    <dbReference type="NCBI Taxonomy" id="68221"/>
    <lineage>
        <taxon>Bacteria</taxon>
        <taxon>Bacillati</taxon>
        <taxon>Actinomycetota</taxon>
        <taxon>Actinomycetes</taxon>
        <taxon>Kitasatosporales</taxon>
        <taxon>Streptomycetaceae</taxon>
        <taxon>Streptomyces</taxon>
    </lineage>
</organism>
<reference evidence="14" key="2">
    <citation type="submission" date="2020-09" db="EMBL/GenBank/DDBJ databases">
        <authorList>
            <person name="Sun Q."/>
            <person name="Ohkuma M."/>
        </authorList>
    </citation>
    <scope>NUCLEOTIDE SEQUENCE</scope>
    <source>
        <strain evidence="14">JCM 4988</strain>
    </source>
</reference>
<feature type="region of interest" description="Disordered" evidence="12">
    <location>
        <begin position="94"/>
        <end position="117"/>
    </location>
</feature>
<evidence type="ECO:0000256" key="5">
    <source>
        <dbReference type="ARBA" id="ARBA00023004"/>
    </source>
</evidence>
<keyword evidence="6 11" id="KW-0411">Iron-sulfur</keyword>
<dbReference type="GO" id="GO:0051539">
    <property type="term" value="F:4 iron, 4 sulfur cluster binding"/>
    <property type="evidence" value="ECO:0007669"/>
    <property type="project" value="UniProtKB-UniRule"/>
</dbReference>
<accession>A0A918PW22</accession>
<keyword evidence="8 11" id="KW-0238">DNA-binding</keyword>
<evidence type="ECO:0000256" key="1">
    <source>
        <dbReference type="ARBA" id="ARBA00004496"/>
    </source>
</evidence>
<evidence type="ECO:0000256" key="2">
    <source>
        <dbReference type="ARBA" id="ARBA00006597"/>
    </source>
</evidence>
<evidence type="ECO:0000313" key="14">
    <source>
        <dbReference type="EMBL" id="GGZ23840.1"/>
    </source>
</evidence>
<dbReference type="InterPro" id="IPR034768">
    <property type="entry name" value="4FE4S_WBL"/>
</dbReference>
<keyword evidence="5 11" id="KW-0408">Iron</keyword>
<evidence type="ECO:0000256" key="12">
    <source>
        <dbReference type="SAM" id="MobiDB-lite"/>
    </source>
</evidence>
<comment type="PTM">
    <text evidence="11">Upon Fe-S cluster removal intramolecular disulfide bonds are formed.</text>
</comment>
<feature type="compositionally biased region" description="Basic and acidic residues" evidence="12">
    <location>
        <begin position="108"/>
        <end position="117"/>
    </location>
</feature>
<evidence type="ECO:0000256" key="8">
    <source>
        <dbReference type="ARBA" id="ARBA00023125"/>
    </source>
</evidence>
<comment type="subcellular location">
    <subcellularLocation>
        <location evidence="1 11">Cytoplasm</location>
    </subcellularLocation>
</comment>
<dbReference type="EMBL" id="BMWG01000003">
    <property type="protein sequence ID" value="GGZ23840.1"/>
    <property type="molecule type" value="Genomic_DNA"/>
</dbReference>
<feature type="binding site" evidence="11">
    <location>
        <position position="63"/>
    </location>
    <ligand>
        <name>[4Fe-4S] cluster</name>
        <dbReference type="ChEBI" id="CHEBI:49883"/>
    </ligand>
</feature>
<dbReference type="PANTHER" id="PTHR38839">
    <property type="entry name" value="TRANSCRIPTIONAL REGULATOR WHID-RELATED"/>
    <property type="match status" value="1"/>
</dbReference>
<keyword evidence="3 11" id="KW-0004">4Fe-4S</keyword>
<evidence type="ECO:0000256" key="7">
    <source>
        <dbReference type="ARBA" id="ARBA00023015"/>
    </source>
</evidence>